<keyword evidence="5 8" id="KW-0812">Transmembrane</keyword>
<feature type="transmembrane region" description="Helical" evidence="8">
    <location>
        <begin position="150"/>
        <end position="167"/>
    </location>
</feature>
<keyword evidence="2" id="KW-1003">Cell membrane</keyword>
<evidence type="ECO:0000256" key="3">
    <source>
        <dbReference type="ARBA" id="ARBA00022676"/>
    </source>
</evidence>
<evidence type="ECO:0000256" key="7">
    <source>
        <dbReference type="ARBA" id="ARBA00023136"/>
    </source>
</evidence>
<evidence type="ECO:0000256" key="1">
    <source>
        <dbReference type="ARBA" id="ARBA00004651"/>
    </source>
</evidence>
<evidence type="ECO:0000313" key="10">
    <source>
        <dbReference type="Proteomes" id="UP000660680"/>
    </source>
</evidence>
<dbReference type="AlphaFoldDB" id="A0A918GRG5"/>
<keyword evidence="10" id="KW-1185">Reference proteome</keyword>
<feature type="transmembrane region" description="Helical" evidence="8">
    <location>
        <begin position="123"/>
        <end position="143"/>
    </location>
</feature>
<accession>A0A918GRG5</accession>
<dbReference type="Proteomes" id="UP000660680">
    <property type="component" value="Unassembled WGS sequence"/>
</dbReference>
<dbReference type="GO" id="GO:0009103">
    <property type="term" value="P:lipopolysaccharide biosynthetic process"/>
    <property type="evidence" value="ECO:0007669"/>
    <property type="project" value="UniProtKB-ARBA"/>
</dbReference>
<reference evidence="9" key="2">
    <citation type="submission" date="2020-09" db="EMBL/GenBank/DDBJ databases">
        <authorList>
            <person name="Sun Q."/>
            <person name="Ohkuma M."/>
        </authorList>
    </citation>
    <scope>NUCLEOTIDE SEQUENCE</scope>
    <source>
        <strain evidence="9">JCM 3276</strain>
    </source>
</reference>
<feature type="transmembrane region" description="Helical" evidence="8">
    <location>
        <begin position="330"/>
        <end position="349"/>
    </location>
</feature>
<feature type="transmembrane region" description="Helical" evidence="8">
    <location>
        <begin position="179"/>
        <end position="209"/>
    </location>
</feature>
<keyword evidence="7 8" id="KW-0472">Membrane</keyword>
<dbReference type="RefSeq" id="WP_189213501.1">
    <property type="nucleotide sequence ID" value="NZ_BMRB01000006.1"/>
</dbReference>
<dbReference type="InterPro" id="IPR050297">
    <property type="entry name" value="LipidA_mod_glycosyltrf_83"/>
</dbReference>
<gene>
    <name evidence="9" type="ORF">GCM10010171_55010</name>
</gene>
<reference evidence="9" key="1">
    <citation type="journal article" date="2014" name="Int. J. Syst. Evol. Microbiol.">
        <title>Complete genome sequence of Corynebacterium casei LMG S-19264T (=DSM 44701T), isolated from a smear-ripened cheese.</title>
        <authorList>
            <consortium name="US DOE Joint Genome Institute (JGI-PGF)"/>
            <person name="Walter F."/>
            <person name="Albersmeier A."/>
            <person name="Kalinowski J."/>
            <person name="Ruckert C."/>
        </authorList>
    </citation>
    <scope>NUCLEOTIDE SEQUENCE</scope>
    <source>
        <strain evidence="9">JCM 3276</strain>
    </source>
</reference>
<name>A0A918GRG5_9PSEU</name>
<evidence type="ECO:0000256" key="2">
    <source>
        <dbReference type="ARBA" id="ARBA00022475"/>
    </source>
</evidence>
<protein>
    <submittedName>
        <fullName evidence="9">Uncharacterized protein</fullName>
    </submittedName>
</protein>
<dbReference type="GO" id="GO:0005886">
    <property type="term" value="C:plasma membrane"/>
    <property type="evidence" value="ECO:0007669"/>
    <property type="project" value="UniProtKB-SubCell"/>
</dbReference>
<dbReference type="PANTHER" id="PTHR33908">
    <property type="entry name" value="MANNOSYLTRANSFERASE YKCB-RELATED"/>
    <property type="match status" value="1"/>
</dbReference>
<evidence type="ECO:0000256" key="8">
    <source>
        <dbReference type="SAM" id="Phobius"/>
    </source>
</evidence>
<comment type="subcellular location">
    <subcellularLocation>
        <location evidence="1">Cell membrane</location>
        <topology evidence="1">Multi-pass membrane protein</topology>
    </subcellularLocation>
</comment>
<dbReference type="GO" id="GO:0016763">
    <property type="term" value="F:pentosyltransferase activity"/>
    <property type="evidence" value="ECO:0007669"/>
    <property type="project" value="TreeGrafter"/>
</dbReference>
<feature type="transmembrane region" description="Helical" evidence="8">
    <location>
        <begin position="98"/>
        <end position="117"/>
    </location>
</feature>
<keyword evidence="6 8" id="KW-1133">Transmembrane helix</keyword>
<feature type="transmembrane region" description="Helical" evidence="8">
    <location>
        <begin position="221"/>
        <end position="241"/>
    </location>
</feature>
<sequence length="549" mass="57987">MLPPRVRAGIAVLIPTTVLGLHGLAYGRWIVDDAAITFAYARSITSGAGPVLQPGVDPVEGYSNPAWLGLLSLGRLVGLFDSGAWFGVPDYALFPKALALLLAAGAFAAFHVAASALTSRPAVVTIAAGTVTALVPSFAIWTFSGLENSLLAFSAVAIAAVLARAVTRDELLRPRMAVITGLLAAIAALTRPDGLIYAGAYALVVLILLRRDTLREVVKPVLLGLAVFAVPVGLYLVWRWLTFGALLPNTALAKSQGVPTVEDLAKPADMVGYVGWLTLLAGVVLVGAALLRPSPHRNGLIALAVPLGLAVTAYGVLAQDWMAQFRFATPVWPLAALTVAVAGAHVLSGLAVRGRVVVAVVGVLGLAQSVTLWWDAMDRFRTGPTVPTCVIAQIDGWEFNTYARLLDVRDGSLLVPDIGGAALTSELEIIDLAGLAHRRIAELWSAEDMAGLRDYVFTEAKPTFITAHGTWAKATGLFTDPRMTADYELIMQGRGNREKWVRRDAVPDPARLAAVRAAAQTAAGHWNAAASMPRGSCGPVLRADAPYWQ</sequence>
<dbReference type="EMBL" id="BMRB01000006">
    <property type="protein sequence ID" value="GGS52889.1"/>
    <property type="molecule type" value="Genomic_DNA"/>
</dbReference>
<feature type="transmembrane region" description="Helical" evidence="8">
    <location>
        <begin position="298"/>
        <end position="318"/>
    </location>
</feature>
<evidence type="ECO:0000256" key="5">
    <source>
        <dbReference type="ARBA" id="ARBA00022692"/>
    </source>
</evidence>
<keyword evidence="4" id="KW-0808">Transferase</keyword>
<comment type="caution">
    <text evidence="9">The sequence shown here is derived from an EMBL/GenBank/DDBJ whole genome shotgun (WGS) entry which is preliminary data.</text>
</comment>
<evidence type="ECO:0000256" key="6">
    <source>
        <dbReference type="ARBA" id="ARBA00022989"/>
    </source>
</evidence>
<proteinExistence type="predicted"/>
<organism evidence="9 10">
    <name type="scientific">Actinokineospora fastidiosa</name>
    <dbReference type="NCBI Taxonomy" id="1816"/>
    <lineage>
        <taxon>Bacteria</taxon>
        <taxon>Bacillati</taxon>
        <taxon>Actinomycetota</taxon>
        <taxon>Actinomycetes</taxon>
        <taxon>Pseudonocardiales</taxon>
        <taxon>Pseudonocardiaceae</taxon>
        <taxon>Actinokineospora</taxon>
    </lineage>
</organism>
<dbReference type="PANTHER" id="PTHR33908:SF11">
    <property type="entry name" value="MEMBRANE PROTEIN"/>
    <property type="match status" value="1"/>
</dbReference>
<evidence type="ECO:0000313" key="9">
    <source>
        <dbReference type="EMBL" id="GGS52889.1"/>
    </source>
</evidence>
<feature type="transmembrane region" description="Helical" evidence="8">
    <location>
        <begin position="356"/>
        <end position="374"/>
    </location>
</feature>
<feature type="transmembrane region" description="Helical" evidence="8">
    <location>
        <begin position="273"/>
        <end position="291"/>
    </location>
</feature>
<evidence type="ECO:0000256" key="4">
    <source>
        <dbReference type="ARBA" id="ARBA00022679"/>
    </source>
</evidence>
<keyword evidence="3" id="KW-0328">Glycosyltransferase</keyword>